<dbReference type="GO" id="GO:0008483">
    <property type="term" value="F:transaminase activity"/>
    <property type="evidence" value="ECO:0007669"/>
    <property type="project" value="UniProtKB-KW"/>
</dbReference>
<dbReference type="RefSeq" id="WP_204538555.1">
    <property type="nucleotide sequence ID" value="NZ_JAFBFI010000002.1"/>
</dbReference>
<dbReference type="PANTHER" id="PTHR43094">
    <property type="entry name" value="AMINOTRANSFERASE"/>
    <property type="match status" value="1"/>
</dbReference>
<evidence type="ECO:0000313" key="5">
    <source>
        <dbReference type="Proteomes" id="UP000823486"/>
    </source>
</evidence>
<dbReference type="Gene3D" id="3.90.1150.10">
    <property type="entry name" value="Aspartate Aminotransferase, domain 1"/>
    <property type="match status" value="1"/>
</dbReference>
<proteinExistence type="inferred from homology"/>
<dbReference type="Proteomes" id="UP000823486">
    <property type="component" value="Unassembled WGS sequence"/>
</dbReference>
<dbReference type="InterPro" id="IPR015424">
    <property type="entry name" value="PyrdxlP-dep_Trfase"/>
</dbReference>
<dbReference type="PIRSF" id="PIRSF000521">
    <property type="entry name" value="Transaminase_4ab_Lys_Orn"/>
    <property type="match status" value="1"/>
</dbReference>
<dbReference type="PROSITE" id="PS00600">
    <property type="entry name" value="AA_TRANSFER_CLASS_3"/>
    <property type="match status" value="1"/>
</dbReference>
<sequence length="451" mass="49983">MVKMSNSQDTLLSHDERYLWHSMKPYNPKATLVAAKAQGSWVTDADGKRYLDAMAGLWCVNVGYGRTELAEAAYEQLKEMAYFPLSQSHVPAIRLAEKLNEWLEDEYVIFFSNSGSEANEAAFKIVRQYHQQRGAHSRYKIVSRYRGYHGSSMGALAATGQAERKYKYEPLSPGFLHVSPPDSYRDDCNVSDPRDLLSVKEVDRLMTWEHSETIAAMIMEPIITGGGVLVPPEGYMKAVKEVCEKHGALLISDEVICGFGRTGKPFGFMNYGVKPDIITMAKGITSAYLPLSATAVRKEIYEAFKGSEEYDFFRHVNTFGGNPAACALALKNLEIMEKEKLFDRSEELGSKMLADLSSLLLSHPNVGDVRGKGLLIGIELVKDKTTKEPLEVGLVNRVIAECKNQGVLIGKNGTTVAGFNNILTLSPPLNIEEQDLELIVETLAAALRLIE</sequence>
<protein>
    <submittedName>
        <fullName evidence="4">Adenosylmethionine-8-amino-7-oxononanoate aminotransferase</fullName>
    </submittedName>
</protein>
<keyword evidence="5" id="KW-1185">Reference proteome</keyword>
<dbReference type="EMBL" id="JAFBFI010000002">
    <property type="protein sequence ID" value="MBM7691285.1"/>
    <property type="molecule type" value="Genomic_DNA"/>
</dbReference>
<dbReference type="Gene3D" id="3.40.640.10">
    <property type="entry name" value="Type I PLP-dependent aspartate aminotransferase-like (Major domain)"/>
    <property type="match status" value="1"/>
</dbReference>
<keyword evidence="4" id="KW-0032">Aminotransferase</keyword>
<dbReference type="InterPro" id="IPR049704">
    <property type="entry name" value="Aminotrans_3_PPA_site"/>
</dbReference>
<evidence type="ECO:0000256" key="2">
    <source>
        <dbReference type="ARBA" id="ARBA00022898"/>
    </source>
</evidence>
<keyword evidence="4" id="KW-0808">Transferase</keyword>
<gene>
    <name evidence="4" type="ORF">JOC77_000690</name>
</gene>
<dbReference type="Pfam" id="PF00202">
    <property type="entry name" value="Aminotran_3"/>
    <property type="match status" value="1"/>
</dbReference>
<comment type="similarity">
    <text evidence="1 3">Belongs to the class-III pyridoxal-phosphate-dependent aminotransferase family.</text>
</comment>
<accession>A0ABS2QE74</accession>
<dbReference type="InterPro" id="IPR015422">
    <property type="entry name" value="PyrdxlP-dep_Trfase_small"/>
</dbReference>
<keyword evidence="2 3" id="KW-0663">Pyridoxal phosphate</keyword>
<dbReference type="SUPFAM" id="SSF53383">
    <property type="entry name" value="PLP-dependent transferases"/>
    <property type="match status" value="1"/>
</dbReference>
<reference evidence="4 5" key="1">
    <citation type="submission" date="2021-01" db="EMBL/GenBank/DDBJ databases">
        <title>Genomic Encyclopedia of Type Strains, Phase IV (KMG-IV): sequencing the most valuable type-strain genomes for metagenomic binning, comparative biology and taxonomic classification.</title>
        <authorList>
            <person name="Goeker M."/>
        </authorList>
    </citation>
    <scope>NUCLEOTIDE SEQUENCE [LARGE SCALE GENOMIC DNA]</scope>
    <source>
        <strain evidence="4 5">DSM 105482</strain>
    </source>
</reference>
<evidence type="ECO:0000313" key="4">
    <source>
        <dbReference type="EMBL" id="MBM7691285.1"/>
    </source>
</evidence>
<dbReference type="CDD" id="cd00610">
    <property type="entry name" value="OAT_like"/>
    <property type="match status" value="1"/>
</dbReference>
<comment type="caution">
    <text evidence="4">The sequence shown here is derived from an EMBL/GenBank/DDBJ whole genome shotgun (WGS) entry which is preliminary data.</text>
</comment>
<dbReference type="InterPro" id="IPR005814">
    <property type="entry name" value="Aminotrans_3"/>
</dbReference>
<evidence type="ECO:0000256" key="3">
    <source>
        <dbReference type="RuleBase" id="RU003560"/>
    </source>
</evidence>
<dbReference type="NCBIfam" id="NF005812">
    <property type="entry name" value="PRK07678.1"/>
    <property type="match status" value="1"/>
</dbReference>
<dbReference type="PANTHER" id="PTHR43094:SF1">
    <property type="entry name" value="AMINOTRANSFERASE CLASS-III"/>
    <property type="match status" value="1"/>
</dbReference>
<name>A0ABS2QE74_9BACI</name>
<dbReference type="InterPro" id="IPR015421">
    <property type="entry name" value="PyrdxlP-dep_Trfase_major"/>
</dbReference>
<organism evidence="4 5">
    <name type="scientific">Peribacillus deserti</name>
    <dbReference type="NCBI Taxonomy" id="673318"/>
    <lineage>
        <taxon>Bacteria</taxon>
        <taxon>Bacillati</taxon>
        <taxon>Bacillota</taxon>
        <taxon>Bacilli</taxon>
        <taxon>Bacillales</taxon>
        <taxon>Bacillaceae</taxon>
        <taxon>Peribacillus</taxon>
    </lineage>
</organism>
<evidence type="ECO:0000256" key="1">
    <source>
        <dbReference type="ARBA" id="ARBA00008954"/>
    </source>
</evidence>